<dbReference type="InterPro" id="IPR011709">
    <property type="entry name" value="DEAD-box_helicase_OB_fold"/>
</dbReference>
<evidence type="ECO:0000259" key="1">
    <source>
        <dbReference type="Pfam" id="PF07717"/>
    </source>
</evidence>
<proteinExistence type="predicted"/>
<gene>
    <name evidence="2" type="ORF">FSP39_001648</name>
</gene>
<dbReference type="EMBL" id="VSWD01000012">
    <property type="protein sequence ID" value="KAK3085332.1"/>
    <property type="molecule type" value="Genomic_DNA"/>
</dbReference>
<feature type="non-terminal residue" evidence="2">
    <location>
        <position position="1"/>
    </location>
</feature>
<feature type="domain" description="DEAD-box helicase OB fold" evidence="1">
    <location>
        <begin position="1"/>
        <end position="77"/>
    </location>
</feature>
<sequence length="85" mass="9924">RRCITSGFFANAAYLHYTGVYKTVRDDHTLYIHPTSVLSVEKPPQWVVFNEVIQTNKDYMLDITAIKPEWLQELAPHFYQYGTVS</sequence>
<comment type="caution">
    <text evidence="2">The sequence shown here is derived from an EMBL/GenBank/DDBJ whole genome shotgun (WGS) entry which is preliminary data.</text>
</comment>
<dbReference type="AlphaFoldDB" id="A0AA89BN95"/>
<evidence type="ECO:0000313" key="2">
    <source>
        <dbReference type="EMBL" id="KAK3085332.1"/>
    </source>
</evidence>
<dbReference type="Proteomes" id="UP001186944">
    <property type="component" value="Unassembled WGS sequence"/>
</dbReference>
<organism evidence="2 3">
    <name type="scientific">Pinctada imbricata</name>
    <name type="common">Atlantic pearl-oyster</name>
    <name type="synonym">Pinctada martensii</name>
    <dbReference type="NCBI Taxonomy" id="66713"/>
    <lineage>
        <taxon>Eukaryota</taxon>
        <taxon>Metazoa</taxon>
        <taxon>Spiralia</taxon>
        <taxon>Lophotrochozoa</taxon>
        <taxon>Mollusca</taxon>
        <taxon>Bivalvia</taxon>
        <taxon>Autobranchia</taxon>
        <taxon>Pteriomorphia</taxon>
        <taxon>Pterioida</taxon>
        <taxon>Pterioidea</taxon>
        <taxon>Pteriidae</taxon>
        <taxon>Pinctada</taxon>
    </lineage>
</organism>
<accession>A0AA89BN95</accession>
<evidence type="ECO:0000313" key="3">
    <source>
        <dbReference type="Proteomes" id="UP001186944"/>
    </source>
</evidence>
<protein>
    <recommendedName>
        <fullName evidence="1">DEAD-box helicase OB fold domain-containing protein</fullName>
    </recommendedName>
</protein>
<keyword evidence="3" id="KW-1185">Reference proteome</keyword>
<name>A0AA89BN95_PINIB</name>
<reference evidence="2" key="1">
    <citation type="submission" date="2019-08" db="EMBL/GenBank/DDBJ databases">
        <title>The improved chromosome-level genome for the pearl oyster Pinctada fucata martensii using PacBio sequencing and Hi-C.</title>
        <authorList>
            <person name="Zheng Z."/>
        </authorList>
    </citation>
    <scope>NUCLEOTIDE SEQUENCE</scope>
    <source>
        <strain evidence="2">ZZ-2019</strain>
        <tissue evidence="2">Adductor muscle</tissue>
    </source>
</reference>
<dbReference type="Pfam" id="PF07717">
    <property type="entry name" value="OB_NTP_bind"/>
    <property type="match status" value="1"/>
</dbReference>